<dbReference type="RefSeq" id="WP_068335354.1">
    <property type="nucleotide sequence ID" value="NZ_LQBP01000004.1"/>
</dbReference>
<dbReference type="AlphaFoldDB" id="A0A0X3TU39"/>
<dbReference type="GO" id="GO:0019120">
    <property type="term" value="F:hydrolase activity, acting on acid halide bonds, in C-halide compounds"/>
    <property type="evidence" value="ECO:0007669"/>
    <property type="project" value="InterPro"/>
</dbReference>
<keyword evidence="3" id="KW-1185">Reference proteome</keyword>
<reference evidence="3" key="1">
    <citation type="submission" date="2015-12" db="EMBL/GenBank/DDBJ databases">
        <authorList>
            <person name="Zhang G."/>
            <person name="Stingl U."/>
        </authorList>
    </citation>
    <scope>NUCLEOTIDE SEQUENCE [LARGE SCALE GENOMIC DNA]</scope>
    <source>
        <strain evidence="3">ZGT108</strain>
    </source>
</reference>
<dbReference type="Proteomes" id="UP000053690">
    <property type="component" value="Unassembled WGS sequence"/>
</dbReference>
<dbReference type="InterPro" id="IPR051540">
    <property type="entry name" value="S-2-haloacid_dehalogenase"/>
</dbReference>
<dbReference type="PANTHER" id="PTHR43316">
    <property type="entry name" value="HYDROLASE, HALOACID DELAHOGENASE-RELATED"/>
    <property type="match status" value="1"/>
</dbReference>
<dbReference type="SUPFAM" id="SSF56784">
    <property type="entry name" value="HAD-like"/>
    <property type="match status" value="1"/>
</dbReference>
<dbReference type="Gene3D" id="1.10.150.750">
    <property type="match status" value="1"/>
</dbReference>
<name>A0A0X3TU39_9RHOB</name>
<comment type="caution">
    <text evidence="2">The sequence shown here is derived from an EMBL/GenBank/DDBJ whole genome shotgun (WGS) entry which is preliminary data.</text>
</comment>
<protein>
    <recommendedName>
        <fullName evidence="4">Haloacid dehalogenase</fullName>
    </recommendedName>
</protein>
<dbReference type="CDD" id="cd02588">
    <property type="entry name" value="HAD_L2-DEX"/>
    <property type="match status" value="1"/>
</dbReference>
<sequence>MKDLRTGLAGKAEGSRVGFNRRSFMMMTAAGGASIAAGSILPTSAKAQIDPSQIKACVFDTFGTLLDWRDSVARQMQAFADTKGVEGDWFDFADQWRGYYYRLTAEIGQYKMQYMPVGYIHRIGLEELLPQFGFKDVTEEEKFELNKVWHRLEPWPDTVEGLQRLKSKFIISPLSNSDFRMMVDMSKYAGLPWDVVMTAEDPQAYKPDVRMYLQAPARLKLEPQEVLMCAAHLLDLKAAAVGGLRTAFIARPNEYGAPPNKYYTAETEAGPDVDFASTSVIDLAEQLGA</sequence>
<accession>A0A0X3TU39</accession>
<gene>
    <name evidence="2" type="ORF">AVO44_08345</name>
</gene>
<dbReference type="InterPro" id="IPR006328">
    <property type="entry name" value="2-HAD"/>
</dbReference>
<evidence type="ECO:0000313" key="2">
    <source>
        <dbReference type="EMBL" id="KUJ79238.1"/>
    </source>
</evidence>
<dbReference type="NCBIfam" id="TIGR01493">
    <property type="entry name" value="HAD-SF-IA-v2"/>
    <property type="match status" value="1"/>
</dbReference>
<evidence type="ECO:0008006" key="4">
    <source>
        <dbReference type="Google" id="ProtNLM"/>
    </source>
</evidence>
<organism evidence="2 3">
    <name type="scientific">Ruegeria profundi</name>
    <dbReference type="NCBI Taxonomy" id="1685378"/>
    <lineage>
        <taxon>Bacteria</taxon>
        <taxon>Pseudomonadati</taxon>
        <taxon>Pseudomonadota</taxon>
        <taxon>Alphaproteobacteria</taxon>
        <taxon>Rhodobacterales</taxon>
        <taxon>Roseobacteraceae</taxon>
        <taxon>Ruegeria</taxon>
    </lineage>
</organism>
<dbReference type="PROSITE" id="PS51318">
    <property type="entry name" value="TAT"/>
    <property type="match status" value="1"/>
</dbReference>
<dbReference type="InterPro" id="IPR006439">
    <property type="entry name" value="HAD-SF_hydro_IA"/>
</dbReference>
<dbReference type="PANTHER" id="PTHR43316:SF3">
    <property type="entry name" value="HALOACID DEHALOGENASE, TYPE II (AFU_ORTHOLOGUE AFUA_2G07750)-RELATED"/>
    <property type="match status" value="1"/>
</dbReference>
<dbReference type="InterPro" id="IPR006311">
    <property type="entry name" value="TAT_signal"/>
</dbReference>
<dbReference type="InterPro" id="IPR036412">
    <property type="entry name" value="HAD-like_sf"/>
</dbReference>
<dbReference type="STRING" id="1685378.AVO44_08345"/>
<dbReference type="OrthoDB" id="9785638at2"/>
<proteinExistence type="predicted"/>
<dbReference type="EMBL" id="LQBP01000004">
    <property type="protein sequence ID" value="KUJ79238.1"/>
    <property type="molecule type" value="Genomic_DNA"/>
</dbReference>
<evidence type="ECO:0000256" key="1">
    <source>
        <dbReference type="ARBA" id="ARBA00022801"/>
    </source>
</evidence>
<keyword evidence="1" id="KW-0378">Hydrolase</keyword>
<evidence type="ECO:0000313" key="3">
    <source>
        <dbReference type="Proteomes" id="UP000053690"/>
    </source>
</evidence>
<dbReference type="Gene3D" id="3.40.50.1000">
    <property type="entry name" value="HAD superfamily/HAD-like"/>
    <property type="match status" value="1"/>
</dbReference>
<dbReference type="InterPro" id="IPR023214">
    <property type="entry name" value="HAD_sf"/>
</dbReference>
<dbReference type="PRINTS" id="PR00413">
    <property type="entry name" value="HADHALOGNASE"/>
</dbReference>
<dbReference type="Pfam" id="PF00702">
    <property type="entry name" value="Hydrolase"/>
    <property type="match status" value="1"/>
</dbReference>
<dbReference type="NCBIfam" id="TIGR01428">
    <property type="entry name" value="HAD_type_II"/>
    <property type="match status" value="1"/>
</dbReference>